<organism evidence="22 23">
    <name type="scientific">Quillaja saponaria</name>
    <name type="common">Soap bark tree</name>
    <dbReference type="NCBI Taxonomy" id="32244"/>
    <lineage>
        <taxon>Eukaryota</taxon>
        <taxon>Viridiplantae</taxon>
        <taxon>Streptophyta</taxon>
        <taxon>Embryophyta</taxon>
        <taxon>Tracheophyta</taxon>
        <taxon>Spermatophyta</taxon>
        <taxon>Magnoliopsida</taxon>
        <taxon>eudicotyledons</taxon>
        <taxon>Gunneridae</taxon>
        <taxon>Pentapetalae</taxon>
        <taxon>rosids</taxon>
        <taxon>fabids</taxon>
        <taxon>Fabales</taxon>
        <taxon>Quillajaceae</taxon>
        <taxon>Quillaja</taxon>
    </lineage>
</organism>
<evidence type="ECO:0000256" key="17">
    <source>
        <dbReference type="ARBA" id="ARBA00023180"/>
    </source>
</evidence>
<evidence type="ECO:0000256" key="12">
    <source>
        <dbReference type="ARBA" id="ARBA00022777"/>
    </source>
</evidence>
<evidence type="ECO:0000256" key="5">
    <source>
        <dbReference type="ARBA" id="ARBA00022553"/>
    </source>
</evidence>
<keyword evidence="14 19" id="KW-1133">Transmembrane helix</keyword>
<dbReference type="InterPro" id="IPR013210">
    <property type="entry name" value="LRR_N_plant-typ"/>
</dbReference>
<comment type="similarity">
    <text evidence="2">Belongs to the RLP family.</text>
</comment>
<feature type="signal peptide" evidence="20">
    <location>
        <begin position="1"/>
        <end position="26"/>
    </location>
</feature>
<dbReference type="InterPro" id="IPR055414">
    <property type="entry name" value="LRR_R13L4/SHOC2-like"/>
</dbReference>
<keyword evidence="17" id="KW-0325">Glycoprotein</keyword>
<dbReference type="SUPFAM" id="SSF56112">
    <property type="entry name" value="Protein kinase-like (PK-like)"/>
    <property type="match status" value="1"/>
</dbReference>
<dbReference type="PROSITE" id="PS51450">
    <property type="entry name" value="LRR"/>
    <property type="match status" value="1"/>
</dbReference>
<protein>
    <recommendedName>
        <fullName evidence="3">non-specific serine/threonine protein kinase</fullName>
        <ecNumber evidence="3">2.7.11.1</ecNumber>
    </recommendedName>
</protein>
<dbReference type="GO" id="GO:0004674">
    <property type="term" value="F:protein serine/threonine kinase activity"/>
    <property type="evidence" value="ECO:0007669"/>
    <property type="project" value="UniProtKB-KW"/>
</dbReference>
<keyword evidence="10" id="KW-0677">Repeat</keyword>
<keyword evidence="8 19" id="KW-0812">Transmembrane</keyword>
<dbReference type="FunFam" id="3.80.10.10:FF:000317">
    <property type="entry name" value="Inactive leucine-rich repeat receptor-like protein kinase"/>
    <property type="match status" value="1"/>
</dbReference>
<proteinExistence type="inferred from homology"/>
<name>A0AAD7LFP2_QUISA</name>
<dbReference type="SMART" id="SM00369">
    <property type="entry name" value="LRR_TYP"/>
    <property type="match status" value="8"/>
</dbReference>
<evidence type="ECO:0000256" key="11">
    <source>
        <dbReference type="ARBA" id="ARBA00022741"/>
    </source>
</evidence>
<evidence type="ECO:0000256" key="1">
    <source>
        <dbReference type="ARBA" id="ARBA00004479"/>
    </source>
</evidence>
<dbReference type="InterPro" id="IPR032675">
    <property type="entry name" value="LRR_dom_sf"/>
</dbReference>
<evidence type="ECO:0000256" key="9">
    <source>
        <dbReference type="ARBA" id="ARBA00022729"/>
    </source>
</evidence>
<keyword evidence="23" id="KW-1185">Reference proteome</keyword>
<dbReference type="InterPro" id="IPR017441">
    <property type="entry name" value="Protein_kinase_ATP_BS"/>
</dbReference>
<dbReference type="FunFam" id="1.10.510.10:FF:000267">
    <property type="entry name" value="probable LRR receptor-like serine/threonine-protein kinase IRK"/>
    <property type="match status" value="1"/>
</dbReference>
<dbReference type="PANTHER" id="PTHR45974:SF277">
    <property type="entry name" value="PROTEIN KINASE DOMAIN-CONTAINING PROTEIN"/>
    <property type="match status" value="1"/>
</dbReference>
<evidence type="ECO:0000313" key="23">
    <source>
        <dbReference type="Proteomes" id="UP001163823"/>
    </source>
</evidence>
<evidence type="ECO:0000256" key="14">
    <source>
        <dbReference type="ARBA" id="ARBA00022989"/>
    </source>
</evidence>
<accession>A0AAD7LFP2</accession>
<dbReference type="Pfam" id="PF00069">
    <property type="entry name" value="Pkinase"/>
    <property type="match status" value="1"/>
</dbReference>
<dbReference type="PROSITE" id="PS50011">
    <property type="entry name" value="PROTEIN_KINASE_DOM"/>
    <property type="match status" value="1"/>
</dbReference>
<dbReference type="Pfam" id="PF08263">
    <property type="entry name" value="LRRNT_2"/>
    <property type="match status" value="1"/>
</dbReference>
<comment type="subcellular location">
    <subcellularLocation>
        <location evidence="1">Membrane</location>
        <topology evidence="1">Single-pass type I membrane protein</topology>
    </subcellularLocation>
</comment>
<evidence type="ECO:0000256" key="20">
    <source>
        <dbReference type="SAM" id="SignalP"/>
    </source>
</evidence>
<dbReference type="PANTHER" id="PTHR45974">
    <property type="entry name" value="RECEPTOR-LIKE PROTEIN 55"/>
    <property type="match status" value="1"/>
</dbReference>
<feature type="chain" id="PRO_5042251736" description="non-specific serine/threonine protein kinase" evidence="20">
    <location>
        <begin position="27"/>
        <end position="1007"/>
    </location>
</feature>
<dbReference type="CDD" id="cd14066">
    <property type="entry name" value="STKc_IRAK"/>
    <property type="match status" value="1"/>
</dbReference>
<evidence type="ECO:0000256" key="4">
    <source>
        <dbReference type="ARBA" id="ARBA00022527"/>
    </source>
</evidence>
<comment type="caution">
    <text evidence="22">The sequence shown here is derived from an EMBL/GenBank/DDBJ whole genome shotgun (WGS) entry which is preliminary data.</text>
</comment>
<reference evidence="22" key="1">
    <citation type="journal article" date="2023" name="Science">
        <title>Elucidation of the pathway for biosynthesis of saponin adjuvants from the soapbark tree.</title>
        <authorList>
            <person name="Reed J."/>
            <person name="Orme A."/>
            <person name="El-Demerdash A."/>
            <person name="Owen C."/>
            <person name="Martin L.B.B."/>
            <person name="Misra R.C."/>
            <person name="Kikuchi S."/>
            <person name="Rejzek M."/>
            <person name="Martin A.C."/>
            <person name="Harkess A."/>
            <person name="Leebens-Mack J."/>
            <person name="Louveau T."/>
            <person name="Stephenson M.J."/>
            <person name="Osbourn A."/>
        </authorList>
    </citation>
    <scope>NUCLEOTIDE SEQUENCE</scope>
    <source>
        <strain evidence="22">S10</strain>
    </source>
</reference>
<dbReference type="KEGG" id="qsa:O6P43_023626"/>
<gene>
    <name evidence="22" type="ORF">O6P43_023626</name>
</gene>
<keyword evidence="6" id="KW-0433">Leucine-rich repeat</keyword>
<dbReference type="GO" id="GO:0005524">
    <property type="term" value="F:ATP binding"/>
    <property type="evidence" value="ECO:0007669"/>
    <property type="project" value="UniProtKB-UniRule"/>
</dbReference>
<dbReference type="Gene3D" id="1.10.510.10">
    <property type="entry name" value="Transferase(Phosphotransferase) domain 1"/>
    <property type="match status" value="1"/>
</dbReference>
<dbReference type="GO" id="GO:0016020">
    <property type="term" value="C:membrane"/>
    <property type="evidence" value="ECO:0007669"/>
    <property type="project" value="UniProtKB-SubCell"/>
</dbReference>
<evidence type="ECO:0000256" key="6">
    <source>
        <dbReference type="ARBA" id="ARBA00022614"/>
    </source>
</evidence>
<feature type="binding site" evidence="18">
    <location>
        <position position="749"/>
    </location>
    <ligand>
        <name>ATP</name>
        <dbReference type="ChEBI" id="CHEBI:30616"/>
    </ligand>
</feature>
<evidence type="ECO:0000313" key="22">
    <source>
        <dbReference type="EMBL" id="KAJ7957304.1"/>
    </source>
</evidence>
<evidence type="ECO:0000256" key="10">
    <source>
        <dbReference type="ARBA" id="ARBA00022737"/>
    </source>
</evidence>
<keyword evidence="7" id="KW-0808">Transferase</keyword>
<dbReference type="FunFam" id="3.30.200.20:FF:000295">
    <property type="entry name" value="probable LRR receptor-like serine/threonine-protein kinase IRK"/>
    <property type="match status" value="1"/>
</dbReference>
<evidence type="ECO:0000256" key="16">
    <source>
        <dbReference type="ARBA" id="ARBA00023170"/>
    </source>
</evidence>
<keyword evidence="12 22" id="KW-0418">Kinase</keyword>
<keyword evidence="15 19" id="KW-0472">Membrane</keyword>
<dbReference type="InterPro" id="IPR003591">
    <property type="entry name" value="Leu-rich_rpt_typical-subtyp"/>
</dbReference>
<evidence type="ECO:0000256" key="15">
    <source>
        <dbReference type="ARBA" id="ARBA00023136"/>
    </source>
</evidence>
<evidence type="ECO:0000256" key="18">
    <source>
        <dbReference type="PROSITE-ProRule" id="PRU10141"/>
    </source>
</evidence>
<dbReference type="Pfam" id="PF13855">
    <property type="entry name" value="LRR_8"/>
    <property type="match status" value="2"/>
</dbReference>
<dbReference type="Proteomes" id="UP001163823">
    <property type="component" value="Chromosome 9"/>
</dbReference>
<feature type="domain" description="Protein kinase" evidence="21">
    <location>
        <begin position="720"/>
        <end position="996"/>
    </location>
</feature>
<dbReference type="InterPro" id="IPR000719">
    <property type="entry name" value="Prot_kinase_dom"/>
</dbReference>
<dbReference type="FunFam" id="3.80.10.10:FF:002656">
    <property type="entry name" value="Probably inactive leucine-rich repeat receptor-like protein kinase At3g28040"/>
    <property type="match status" value="1"/>
</dbReference>
<evidence type="ECO:0000256" key="8">
    <source>
        <dbReference type="ARBA" id="ARBA00022692"/>
    </source>
</evidence>
<dbReference type="SUPFAM" id="SSF52058">
    <property type="entry name" value="L domain-like"/>
    <property type="match status" value="2"/>
</dbReference>
<dbReference type="Gene3D" id="3.80.10.10">
    <property type="entry name" value="Ribonuclease Inhibitor"/>
    <property type="match status" value="4"/>
</dbReference>
<evidence type="ECO:0000256" key="3">
    <source>
        <dbReference type="ARBA" id="ARBA00012513"/>
    </source>
</evidence>
<dbReference type="EMBL" id="JARAOO010000009">
    <property type="protein sequence ID" value="KAJ7957304.1"/>
    <property type="molecule type" value="Genomic_DNA"/>
</dbReference>
<dbReference type="InterPro" id="IPR001611">
    <property type="entry name" value="Leu-rich_rpt"/>
</dbReference>
<keyword evidence="11 18" id="KW-0547">Nucleotide-binding</keyword>
<evidence type="ECO:0000256" key="2">
    <source>
        <dbReference type="ARBA" id="ARBA00009592"/>
    </source>
</evidence>
<dbReference type="FunFam" id="3.80.10.10:FF:000275">
    <property type="entry name" value="Leucine-rich repeat receptor-like protein kinase"/>
    <property type="match status" value="1"/>
</dbReference>
<dbReference type="Pfam" id="PF00560">
    <property type="entry name" value="LRR_1"/>
    <property type="match status" value="3"/>
</dbReference>
<keyword evidence="13 18" id="KW-0067">ATP-binding</keyword>
<dbReference type="EC" id="2.7.11.1" evidence="3"/>
<sequence>MMGFILSVSYFLLSVVTLLDCNGGSGVSAQLNDDVLGLIVFKLDLYDPFSSLASWNEDDDNPCTWRFVQCNPVTGRVNGVLLDGLGLSGKIGRGLEKLQYLKVLSLSHNNITGSISPALALTDKSLERLNLSHNSFSGVIPTSLVNMSSIRFLDFSENLLSGPVPDNLFDNCFSLHYLSLAGNMFEGPIPSTLSRCSLLNGLNISSNHFSGNPEFLNGIWSKKRLRTLDLSNNAFSGSVPDGISALHHLKEILLQDNQFSGPLPTDIGFCLHLKRLDFGDNLFIGALPESLQRLSSLTFLRVSNNMLTGEFPEWISKMNSLEYIELSSNGFTGTLPSSIGNLKSLNYLSLSNNKLTGNIPMSLVSCTRLSVIRLRGNIFGGSIPEGLFGLGLEEVDISHNELKDSIPLGSSKLFETLLTLDLSKNNLQGNIPAEMGLLSNLRYLNLSWNNLQSRMPPKLGFLLNLTVIDLRNTALYGSIPGDICDSGSLRILQLDGNLLNGSIPEDIGNCTSLSLLSLSHNNLSGPIPKSMSKLNKLQILKLEFNELSGEIPQELGRLENLLAANISYNQLTGRLPDGSIFPELDKSSLQGNLGLCSPLLLGPCKMNVPKPLVLDPYAYNNQMGDHRRRNESSIPSKSHHHTFLGISAIISILAALLIIFGIIVISILNVSARRKLMFVENALESMCTSSSGSRSPSRGKFILFDSQSSSDWISNPESLLNKASEIGEGVFGTVYKISLGSEGRTLAIKRLVTSNVIQYLEDFDREVRVLGKARHPNLIALKGYYWTPEMQLLVTEYETNGSLQTQLHERLPSTPPLSWGNRFKILMGIAKGLAYLHHSFGSPIIHYSIKPSNILLDENFNPKISDFGLTRLLRKMDKHVMSNRFQSALGYVAPELACQSLRVNEKCDIYGFGVMILELVTGRRPVEYGEDNVVILTDHVKVLLEQGNVLDCVDPSMSEYPEDEVLPVLKLAMVCTSQIPSSRPSMSEVVQILQVIKAPIPHSMEVF</sequence>
<evidence type="ECO:0000256" key="19">
    <source>
        <dbReference type="SAM" id="Phobius"/>
    </source>
</evidence>
<dbReference type="AlphaFoldDB" id="A0AAD7LFP2"/>
<evidence type="ECO:0000256" key="7">
    <source>
        <dbReference type="ARBA" id="ARBA00022679"/>
    </source>
</evidence>
<keyword evidence="9 20" id="KW-0732">Signal</keyword>
<dbReference type="InterPro" id="IPR011009">
    <property type="entry name" value="Kinase-like_dom_sf"/>
</dbReference>
<keyword evidence="5" id="KW-0597">Phosphoprotein</keyword>
<dbReference type="Gene3D" id="3.30.200.20">
    <property type="entry name" value="Phosphorylase Kinase, domain 1"/>
    <property type="match status" value="1"/>
</dbReference>
<keyword evidence="16 22" id="KW-0675">Receptor</keyword>
<evidence type="ECO:0000256" key="13">
    <source>
        <dbReference type="ARBA" id="ARBA00022840"/>
    </source>
</evidence>
<evidence type="ECO:0000259" key="21">
    <source>
        <dbReference type="PROSITE" id="PS50011"/>
    </source>
</evidence>
<keyword evidence="4" id="KW-0723">Serine/threonine-protein kinase</keyword>
<feature type="transmembrane region" description="Helical" evidence="19">
    <location>
        <begin position="643"/>
        <end position="668"/>
    </location>
</feature>
<dbReference type="PROSITE" id="PS00107">
    <property type="entry name" value="PROTEIN_KINASE_ATP"/>
    <property type="match status" value="1"/>
</dbReference>
<dbReference type="Pfam" id="PF23598">
    <property type="entry name" value="LRR_14"/>
    <property type="match status" value="1"/>
</dbReference>